<dbReference type="STRING" id="1802301.A2664_00050"/>
<organism evidence="1 2">
    <name type="scientific">Candidatus Taylorbacteria bacterium RIFCSPHIGHO2_01_FULL_46_22b</name>
    <dbReference type="NCBI Taxonomy" id="1802301"/>
    <lineage>
        <taxon>Bacteria</taxon>
        <taxon>Candidatus Tayloriibacteriota</taxon>
    </lineage>
</organism>
<protein>
    <submittedName>
        <fullName evidence="1">Uncharacterized protein</fullName>
    </submittedName>
</protein>
<dbReference type="AlphaFoldDB" id="A0A1G2M4Q8"/>
<name>A0A1G2M4Q8_9BACT</name>
<comment type="caution">
    <text evidence="1">The sequence shown here is derived from an EMBL/GenBank/DDBJ whole genome shotgun (WGS) entry which is preliminary data.</text>
</comment>
<evidence type="ECO:0000313" key="2">
    <source>
        <dbReference type="Proteomes" id="UP000178873"/>
    </source>
</evidence>
<dbReference type="Proteomes" id="UP000178873">
    <property type="component" value="Unassembled WGS sequence"/>
</dbReference>
<proteinExistence type="predicted"/>
<accession>A0A1G2M4Q8</accession>
<gene>
    <name evidence="1" type="ORF">A2664_00050</name>
</gene>
<evidence type="ECO:0000313" key="1">
    <source>
        <dbReference type="EMBL" id="OHA18079.1"/>
    </source>
</evidence>
<dbReference type="EMBL" id="MHRF01000008">
    <property type="protein sequence ID" value="OHA18079.1"/>
    <property type="molecule type" value="Genomic_DNA"/>
</dbReference>
<sequence>MDGAGAVGTTCVIGADFRGGFATALLGVVMETTELVDTDWLVLVDTPTVVLTVCTVDGFSFTADSNPTHCGWKRSISAPTIIPIAPILASNDFICGDIAKIYVALGDDSRMYYYSGTAACV</sequence>
<reference evidence="1 2" key="1">
    <citation type="journal article" date="2016" name="Nat. Commun.">
        <title>Thousands of microbial genomes shed light on interconnected biogeochemical processes in an aquifer system.</title>
        <authorList>
            <person name="Anantharaman K."/>
            <person name="Brown C.T."/>
            <person name="Hug L.A."/>
            <person name="Sharon I."/>
            <person name="Castelle C.J."/>
            <person name="Probst A.J."/>
            <person name="Thomas B.C."/>
            <person name="Singh A."/>
            <person name="Wilkins M.J."/>
            <person name="Karaoz U."/>
            <person name="Brodie E.L."/>
            <person name="Williams K.H."/>
            <person name="Hubbard S.S."/>
            <person name="Banfield J.F."/>
        </authorList>
    </citation>
    <scope>NUCLEOTIDE SEQUENCE [LARGE SCALE GENOMIC DNA]</scope>
</reference>